<sequence length="79" mass="9162">MARNKLYVRMLTLAFDQMLCKLFGRDFMQRIKRAFSTIGHLDLLVLLWSVLGVILHTFADTAWCSAEPRHSCCDIIVLF</sequence>
<organism evidence="1">
    <name type="scientific">Anopheles funestus</name>
    <name type="common">African malaria mosquito</name>
    <dbReference type="NCBI Taxonomy" id="62324"/>
    <lineage>
        <taxon>Eukaryota</taxon>
        <taxon>Metazoa</taxon>
        <taxon>Ecdysozoa</taxon>
        <taxon>Arthropoda</taxon>
        <taxon>Hexapoda</taxon>
        <taxon>Insecta</taxon>
        <taxon>Pterygota</taxon>
        <taxon>Neoptera</taxon>
        <taxon>Endopterygota</taxon>
        <taxon>Diptera</taxon>
        <taxon>Nematocera</taxon>
        <taxon>Culicoidea</taxon>
        <taxon>Culicidae</taxon>
        <taxon>Anophelinae</taxon>
        <taxon>Anopheles</taxon>
    </lineage>
</organism>
<evidence type="ECO:0000313" key="1">
    <source>
        <dbReference type="EnsemblMetazoa" id="AFUN014590-PA"/>
    </source>
</evidence>
<dbReference type="AlphaFoldDB" id="A0A182S2A6"/>
<reference evidence="1" key="1">
    <citation type="submission" date="2020-05" db="UniProtKB">
        <authorList>
            <consortium name="EnsemblMetazoa"/>
        </authorList>
    </citation>
    <scope>IDENTIFICATION</scope>
    <source>
        <strain evidence="1">FUMOZ</strain>
    </source>
</reference>
<protein>
    <submittedName>
        <fullName evidence="1">Uncharacterized protein</fullName>
    </submittedName>
</protein>
<accession>A0A182S2A6</accession>
<dbReference type="VEuPathDB" id="VectorBase:AFUN014590"/>
<proteinExistence type="predicted"/>
<dbReference type="EnsemblMetazoa" id="AFUN014590-RA">
    <property type="protein sequence ID" value="AFUN014590-PA"/>
    <property type="gene ID" value="AFUN014590"/>
</dbReference>
<name>A0A182S2A6_ANOFN</name>